<sequence>MRLLISTVVSCWQNDKGKWYGFLEKMPGMEKNVYFDPRACRLPVFDDFGEVYLPEILGKRHISSPEPGAQVVFRLEQGPRGPKASRWCFADQFFSLARKIAEGKVTRYRAVYPNGGNRLVSVWQGFCPNGKNARAALKNYPQARLQFDNGHDWKDLPSNTGKKPETRPEKATPAPAIA</sequence>
<organism evidence="2 3">
    <name type="scientific">Candidatus Woesebacteria bacterium GW2011_GWA1_45_8</name>
    <dbReference type="NCBI Taxonomy" id="1618559"/>
    <lineage>
        <taxon>Bacteria</taxon>
        <taxon>Candidatus Woeseibacteriota</taxon>
    </lineage>
</organism>
<protein>
    <submittedName>
        <fullName evidence="2">Uncharacterized protein</fullName>
    </submittedName>
</protein>
<feature type="region of interest" description="Disordered" evidence="1">
    <location>
        <begin position="148"/>
        <end position="178"/>
    </location>
</feature>
<gene>
    <name evidence="2" type="ORF">UX19_C0006G0014</name>
</gene>
<reference evidence="2 3" key="1">
    <citation type="journal article" date="2015" name="Nature">
        <title>rRNA introns, odd ribosomes, and small enigmatic genomes across a large radiation of phyla.</title>
        <authorList>
            <person name="Brown C.T."/>
            <person name="Hug L.A."/>
            <person name="Thomas B.C."/>
            <person name="Sharon I."/>
            <person name="Castelle C.J."/>
            <person name="Singh A."/>
            <person name="Wilkins M.J."/>
            <person name="Williams K.H."/>
            <person name="Banfield J.F."/>
        </authorList>
    </citation>
    <scope>NUCLEOTIDE SEQUENCE [LARGE SCALE GENOMIC DNA]</scope>
</reference>
<accession>A0A0G1Q370</accession>
<name>A0A0G1Q370_9BACT</name>
<dbReference type="AlphaFoldDB" id="A0A0G1Q370"/>
<comment type="caution">
    <text evidence="2">The sequence shown here is derived from an EMBL/GenBank/DDBJ whole genome shotgun (WGS) entry which is preliminary data.</text>
</comment>
<proteinExistence type="predicted"/>
<evidence type="ECO:0000313" key="2">
    <source>
        <dbReference type="EMBL" id="KKU12138.1"/>
    </source>
</evidence>
<dbReference type="EMBL" id="LCLG01000006">
    <property type="protein sequence ID" value="KKU12138.1"/>
    <property type="molecule type" value="Genomic_DNA"/>
</dbReference>
<evidence type="ECO:0000256" key="1">
    <source>
        <dbReference type="SAM" id="MobiDB-lite"/>
    </source>
</evidence>
<dbReference type="Proteomes" id="UP000034653">
    <property type="component" value="Unassembled WGS sequence"/>
</dbReference>
<evidence type="ECO:0000313" key="3">
    <source>
        <dbReference type="Proteomes" id="UP000034653"/>
    </source>
</evidence>